<keyword evidence="8" id="KW-1185">Reference proteome</keyword>
<dbReference type="InterPro" id="IPR009668">
    <property type="entry name" value="RNA_pol-assoc_fac_A49-like"/>
</dbReference>
<comment type="subcellular location">
    <subcellularLocation>
        <location evidence="1">Nucleus</location>
        <location evidence="1">Nucleolus</location>
    </subcellularLocation>
</comment>
<dbReference type="GO" id="GO:0006351">
    <property type="term" value="P:DNA-templated transcription"/>
    <property type="evidence" value="ECO:0007669"/>
    <property type="project" value="InterPro"/>
</dbReference>
<name>A0A2J6QQ53_9HELO</name>
<comment type="similarity">
    <text evidence="2">Belongs to the eukaryotic RPA49/POLR1E RNA polymerase subunit family.</text>
</comment>
<protein>
    <recommendedName>
        <fullName evidence="9">RNA polymerase I associated factor, A49-like protein</fullName>
    </recommendedName>
</protein>
<feature type="region of interest" description="Disordered" evidence="6">
    <location>
        <begin position="221"/>
        <end position="244"/>
    </location>
</feature>
<dbReference type="STRING" id="1745343.A0A2J6QQ53"/>
<evidence type="ECO:0000256" key="6">
    <source>
        <dbReference type="SAM" id="MobiDB-lite"/>
    </source>
</evidence>
<evidence type="ECO:0000313" key="8">
    <source>
        <dbReference type="Proteomes" id="UP000235672"/>
    </source>
</evidence>
<reference evidence="7 8" key="1">
    <citation type="submission" date="2016-05" db="EMBL/GenBank/DDBJ databases">
        <title>A degradative enzymes factory behind the ericoid mycorrhizal symbiosis.</title>
        <authorList>
            <consortium name="DOE Joint Genome Institute"/>
            <person name="Martino E."/>
            <person name="Morin E."/>
            <person name="Grelet G."/>
            <person name="Kuo A."/>
            <person name="Kohler A."/>
            <person name="Daghino S."/>
            <person name="Barry K."/>
            <person name="Choi C."/>
            <person name="Cichocki N."/>
            <person name="Clum A."/>
            <person name="Copeland A."/>
            <person name="Hainaut M."/>
            <person name="Haridas S."/>
            <person name="Labutti K."/>
            <person name="Lindquist E."/>
            <person name="Lipzen A."/>
            <person name="Khouja H.-R."/>
            <person name="Murat C."/>
            <person name="Ohm R."/>
            <person name="Olson A."/>
            <person name="Spatafora J."/>
            <person name="Veneault-Fourrey C."/>
            <person name="Henrissat B."/>
            <person name="Grigoriev I."/>
            <person name="Martin F."/>
            <person name="Perotto S."/>
        </authorList>
    </citation>
    <scope>NUCLEOTIDE SEQUENCE [LARGE SCALE GENOMIC DNA]</scope>
    <source>
        <strain evidence="7 8">UAMH 7357</strain>
    </source>
</reference>
<proteinExistence type="inferred from homology"/>
<dbReference type="PANTHER" id="PTHR14440">
    <property type="entry name" value="DNA-DIRECTED RNA POLYMERASE I SUBUNIT RPA49"/>
    <property type="match status" value="1"/>
</dbReference>
<keyword evidence="5" id="KW-0539">Nucleus</keyword>
<dbReference type="Pfam" id="PF06870">
    <property type="entry name" value="RNA_pol_I_A49"/>
    <property type="match status" value="1"/>
</dbReference>
<evidence type="ECO:0000256" key="3">
    <source>
        <dbReference type="ARBA" id="ARBA00022478"/>
    </source>
</evidence>
<sequence>MAERTHREKKRKREKDGSSKPSKRIAIEEEDKQIKMSLVESGKWAPVIASTPGLTFPSSISLEPYILQRGKPTSKPGKGSDIATKELLLHSSEHPKIDYTAREEEAGGSDNLLKHYVGVYDPETGKMEVMEARKVVVRGVVRAHQATEDDNATATVRERRNDLGQTFGTKKAKKAIASVTENAIDQSKLFRDPSKANEPEKLTAANMALLGSLAESAANVPTREELGDASTSANTRPEGNKEVTDPTKIYAVDKVIGLDTMKIIPVRQWMETMKAKKEITTSSRFVARRLQMHAQNPEKLKILRYMLLLIDFYNASSGGKFGRRLPKRDDLKKILGDMPEAALEGVKRKFTNAGIMNKQMSDSLIMYLCAMAFMVDGADVDTWDLKEDLKLETKQITIYFTQIGAKIASLGEVERKKLGLEKAAAAQRRVAKLKAPLTYPKVSVGRRMR</sequence>
<evidence type="ECO:0000256" key="4">
    <source>
        <dbReference type="ARBA" id="ARBA00023163"/>
    </source>
</evidence>
<dbReference type="AlphaFoldDB" id="A0A2J6QQ53"/>
<evidence type="ECO:0008006" key="9">
    <source>
        <dbReference type="Google" id="ProtNLM"/>
    </source>
</evidence>
<accession>A0A2J6QQ53</accession>
<dbReference type="OrthoDB" id="532500at2759"/>
<dbReference type="EMBL" id="KZ613464">
    <property type="protein sequence ID" value="PMD28393.1"/>
    <property type="molecule type" value="Genomic_DNA"/>
</dbReference>
<evidence type="ECO:0000256" key="1">
    <source>
        <dbReference type="ARBA" id="ARBA00004604"/>
    </source>
</evidence>
<keyword evidence="4" id="KW-0804">Transcription</keyword>
<dbReference type="Proteomes" id="UP000235672">
    <property type="component" value="Unassembled WGS sequence"/>
</dbReference>
<evidence type="ECO:0000256" key="2">
    <source>
        <dbReference type="ARBA" id="ARBA00009430"/>
    </source>
</evidence>
<gene>
    <name evidence="7" type="ORF">NA56DRAFT_588666</name>
</gene>
<dbReference type="GO" id="GO:0003677">
    <property type="term" value="F:DNA binding"/>
    <property type="evidence" value="ECO:0007669"/>
    <property type="project" value="InterPro"/>
</dbReference>
<evidence type="ECO:0000256" key="5">
    <source>
        <dbReference type="ARBA" id="ARBA00023242"/>
    </source>
</evidence>
<dbReference type="GO" id="GO:0005730">
    <property type="term" value="C:nucleolus"/>
    <property type="evidence" value="ECO:0007669"/>
    <property type="project" value="UniProtKB-SubCell"/>
</dbReference>
<dbReference type="GO" id="GO:0000428">
    <property type="term" value="C:DNA-directed RNA polymerase complex"/>
    <property type="evidence" value="ECO:0007669"/>
    <property type="project" value="UniProtKB-KW"/>
</dbReference>
<organism evidence="7 8">
    <name type="scientific">Hyaloscypha hepaticicola</name>
    <dbReference type="NCBI Taxonomy" id="2082293"/>
    <lineage>
        <taxon>Eukaryota</taxon>
        <taxon>Fungi</taxon>
        <taxon>Dikarya</taxon>
        <taxon>Ascomycota</taxon>
        <taxon>Pezizomycotina</taxon>
        <taxon>Leotiomycetes</taxon>
        <taxon>Helotiales</taxon>
        <taxon>Hyaloscyphaceae</taxon>
        <taxon>Hyaloscypha</taxon>
    </lineage>
</organism>
<keyword evidence="3" id="KW-0240">DNA-directed RNA polymerase</keyword>
<feature type="region of interest" description="Disordered" evidence="6">
    <location>
        <begin position="1"/>
        <end position="29"/>
    </location>
</feature>
<evidence type="ECO:0000313" key="7">
    <source>
        <dbReference type="EMBL" id="PMD28393.1"/>
    </source>
</evidence>